<organism evidence="1 2">
    <name type="scientific">Mycobacterium phage MK4</name>
    <dbReference type="NCBI Taxonomy" id="2725639"/>
    <lineage>
        <taxon>Viruses</taxon>
        <taxon>Duplodnaviria</taxon>
        <taxon>Heunggongvirae</taxon>
        <taxon>Uroviricota</taxon>
        <taxon>Caudoviricetes</taxon>
        <taxon>Veracruzvirus</taxon>
        <taxon>Veracruzvirus rockstar</taxon>
    </lineage>
</organism>
<name>A0A6M3T137_9CAUD</name>
<dbReference type="EMBL" id="MT310878">
    <property type="protein sequence ID" value="QJD51983.1"/>
    <property type="molecule type" value="Genomic_DNA"/>
</dbReference>
<protein>
    <submittedName>
        <fullName evidence="1">Uncharacterized protein</fullName>
    </submittedName>
</protein>
<evidence type="ECO:0000313" key="2">
    <source>
        <dbReference type="Proteomes" id="UP000502515"/>
    </source>
</evidence>
<sequence length="87" mass="9448">MTTFIQFVSPTDTTVVYQIDPAEFPDASTPEGQEAIEAAIAAVAPDAVIMGILVEAEDTVTVGEVDYPYKTNRVYLSLQDWFDALSS</sequence>
<accession>A0A6M3T137</accession>
<dbReference type="Proteomes" id="UP000502515">
    <property type="component" value="Genome"/>
</dbReference>
<reference evidence="1 2" key="1">
    <citation type="submission" date="2020-04" db="EMBL/GenBank/DDBJ databases">
        <authorList>
            <person name="Curtis N."/>
            <person name="Falkinham J.O."/>
            <person name="Garlena R.A."/>
            <person name="Russell D.A."/>
            <person name="Pope W.H."/>
            <person name="Jacobs-Sera D."/>
            <person name="Hatfull G.F."/>
        </authorList>
    </citation>
    <scope>NUCLEOTIDE SEQUENCE [LARGE SCALE GENOMIC DNA]</scope>
</reference>
<evidence type="ECO:0000313" key="1">
    <source>
        <dbReference type="EMBL" id="QJD51983.1"/>
    </source>
</evidence>
<gene>
    <name evidence="1" type="primary">6</name>
    <name evidence="1" type="ORF">PBI_MK4_6</name>
</gene>
<proteinExistence type="predicted"/>